<gene>
    <name evidence="1" type="ORF">GPUH_LOCUS14832</name>
</gene>
<proteinExistence type="predicted"/>
<accession>A0A183E1J1</accession>
<organism evidence="3">
    <name type="scientific">Gongylonema pulchrum</name>
    <dbReference type="NCBI Taxonomy" id="637853"/>
    <lineage>
        <taxon>Eukaryota</taxon>
        <taxon>Metazoa</taxon>
        <taxon>Ecdysozoa</taxon>
        <taxon>Nematoda</taxon>
        <taxon>Chromadorea</taxon>
        <taxon>Rhabditida</taxon>
        <taxon>Spirurina</taxon>
        <taxon>Spiruromorpha</taxon>
        <taxon>Spiruroidea</taxon>
        <taxon>Gongylonematidae</taxon>
        <taxon>Gongylonema</taxon>
    </lineage>
</organism>
<dbReference type="WBParaSite" id="GPUH_0001485101-mRNA-1">
    <property type="protein sequence ID" value="GPUH_0001485101-mRNA-1"/>
    <property type="gene ID" value="GPUH_0001485101"/>
</dbReference>
<evidence type="ECO:0000313" key="3">
    <source>
        <dbReference type="WBParaSite" id="GPUH_0001485101-mRNA-1"/>
    </source>
</evidence>
<keyword evidence="2" id="KW-1185">Reference proteome</keyword>
<dbReference type="Proteomes" id="UP000271098">
    <property type="component" value="Unassembled WGS sequence"/>
</dbReference>
<sequence length="69" mass="7120">MELVGQLSDDMSETVVGIAVDAATAAASSSIACGLDCCCYSLTSQMYTTYSLIHAHPQSADEGASQVRS</sequence>
<dbReference type="EMBL" id="UYRT01081701">
    <property type="protein sequence ID" value="VDN24854.1"/>
    <property type="molecule type" value="Genomic_DNA"/>
</dbReference>
<evidence type="ECO:0000313" key="2">
    <source>
        <dbReference type="Proteomes" id="UP000271098"/>
    </source>
</evidence>
<reference evidence="1 2" key="2">
    <citation type="submission" date="2018-11" db="EMBL/GenBank/DDBJ databases">
        <authorList>
            <consortium name="Pathogen Informatics"/>
        </authorList>
    </citation>
    <scope>NUCLEOTIDE SEQUENCE [LARGE SCALE GENOMIC DNA]</scope>
</reference>
<dbReference type="AlphaFoldDB" id="A0A183E1J1"/>
<name>A0A183E1J1_9BILA</name>
<reference evidence="3" key="1">
    <citation type="submission" date="2016-06" db="UniProtKB">
        <authorList>
            <consortium name="WormBaseParasite"/>
        </authorList>
    </citation>
    <scope>IDENTIFICATION</scope>
</reference>
<protein>
    <submittedName>
        <fullName evidence="1 3">Uncharacterized protein</fullName>
    </submittedName>
</protein>
<evidence type="ECO:0000313" key="1">
    <source>
        <dbReference type="EMBL" id="VDN24854.1"/>
    </source>
</evidence>